<proteinExistence type="predicted"/>
<reference evidence="10" key="1">
    <citation type="submission" date="2013-03" db="EMBL/GenBank/DDBJ databases">
        <title>The Genome Sequence of Anopheles minimus MINIMUS1.</title>
        <authorList>
            <consortium name="The Broad Institute Genomics Platform"/>
            <person name="Neafsey D.E."/>
            <person name="Walton C."/>
            <person name="Walker B."/>
            <person name="Young S.K."/>
            <person name="Zeng Q."/>
            <person name="Gargeya S."/>
            <person name="Fitzgerald M."/>
            <person name="Haas B."/>
            <person name="Abouelleil A."/>
            <person name="Allen A.W."/>
            <person name="Alvarado L."/>
            <person name="Arachchi H.M."/>
            <person name="Berlin A.M."/>
            <person name="Chapman S.B."/>
            <person name="Gainer-Dewar J."/>
            <person name="Goldberg J."/>
            <person name="Griggs A."/>
            <person name="Gujja S."/>
            <person name="Hansen M."/>
            <person name="Howarth C."/>
            <person name="Imamovic A."/>
            <person name="Ireland A."/>
            <person name="Larimer J."/>
            <person name="McCowan C."/>
            <person name="Murphy C."/>
            <person name="Pearson M."/>
            <person name="Poon T.W."/>
            <person name="Priest M."/>
            <person name="Roberts A."/>
            <person name="Saif S."/>
            <person name="Shea T."/>
            <person name="Sisk P."/>
            <person name="Sykes S."/>
            <person name="Wortman J."/>
            <person name="Nusbaum C."/>
            <person name="Birren B."/>
        </authorList>
    </citation>
    <scope>NUCLEOTIDE SEQUENCE [LARGE SCALE GENOMIC DNA]</scope>
    <source>
        <strain evidence="10">MINIMUS1</strain>
    </source>
</reference>
<keyword evidence="3" id="KW-0677">Repeat</keyword>
<evidence type="ECO:0000256" key="2">
    <source>
        <dbReference type="ARBA" id="ARBA00022490"/>
    </source>
</evidence>
<dbReference type="InterPro" id="IPR011990">
    <property type="entry name" value="TPR-like_helical_dom_sf"/>
</dbReference>
<feature type="transmembrane region" description="Helical" evidence="7">
    <location>
        <begin position="427"/>
        <end position="446"/>
    </location>
</feature>
<feature type="domain" description="AIP/AIPL N-terminal FKBP-type PPIase" evidence="8">
    <location>
        <begin position="25"/>
        <end position="145"/>
    </location>
</feature>
<evidence type="ECO:0000313" key="9">
    <source>
        <dbReference type="EnsemblMetazoa" id="AMIN005175-PA"/>
    </source>
</evidence>
<dbReference type="FunFam" id="1.25.40.10:FF:000052">
    <property type="entry name" value="Aryl-hydrocarbon-interacting protein-like 1"/>
    <property type="match status" value="1"/>
</dbReference>
<accession>A0A182W4B2</accession>
<feature type="repeat" description="TPR" evidence="5">
    <location>
        <begin position="256"/>
        <end position="289"/>
    </location>
</feature>
<feature type="transmembrane region" description="Helical" evidence="7">
    <location>
        <begin position="368"/>
        <end position="390"/>
    </location>
</feature>
<feature type="transmembrane region" description="Helical" evidence="7">
    <location>
        <begin position="520"/>
        <end position="541"/>
    </location>
</feature>
<dbReference type="Pfam" id="PF23322">
    <property type="entry name" value="PPIase_AIP"/>
    <property type="match status" value="1"/>
</dbReference>
<dbReference type="SUPFAM" id="SSF54534">
    <property type="entry name" value="FKBP-like"/>
    <property type="match status" value="1"/>
</dbReference>
<keyword evidence="7" id="KW-0472">Membrane</keyword>
<feature type="transmembrane region" description="Helical" evidence="7">
    <location>
        <begin position="900"/>
        <end position="924"/>
    </location>
</feature>
<feature type="transmembrane region" description="Helical" evidence="7">
    <location>
        <begin position="777"/>
        <end position="799"/>
    </location>
</feature>
<feature type="region of interest" description="Disordered" evidence="6">
    <location>
        <begin position="576"/>
        <end position="602"/>
    </location>
</feature>
<dbReference type="InterPro" id="IPR056277">
    <property type="entry name" value="PPIase_AIP"/>
</dbReference>
<comment type="subcellular location">
    <subcellularLocation>
        <location evidence="1">Cytoplasm</location>
    </subcellularLocation>
</comment>
<evidence type="ECO:0000256" key="3">
    <source>
        <dbReference type="ARBA" id="ARBA00022737"/>
    </source>
</evidence>
<evidence type="ECO:0000259" key="8">
    <source>
        <dbReference type="Pfam" id="PF23322"/>
    </source>
</evidence>
<keyword evidence="2" id="KW-0963">Cytoplasm</keyword>
<feature type="transmembrane region" description="Helical" evidence="7">
    <location>
        <begin position="493"/>
        <end position="514"/>
    </location>
</feature>
<dbReference type="InterPro" id="IPR046357">
    <property type="entry name" value="PPIase_dom_sf"/>
</dbReference>
<feature type="transmembrane region" description="Helical" evidence="7">
    <location>
        <begin position="452"/>
        <end position="472"/>
    </location>
</feature>
<dbReference type="Gene3D" id="1.25.40.10">
    <property type="entry name" value="Tetratricopeptide repeat domain"/>
    <property type="match status" value="1"/>
</dbReference>
<dbReference type="PANTHER" id="PTHR11242:SF0">
    <property type="entry name" value="TPR_REGION DOMAIN-CONTAINING PROTEIN"/>
    <property type="match status" value="1"/>
</dbReference>
<feature type="transmembrane region" description="Helical" evidence="7">
    <location>
        <begin position="835"/>
        <end position="852"/>
    </location>
</feature>
<dbReference type="VEuPathDB" id="VectorBase:AMIN005175"/>
<dbReference type="InterPro" id="IPR039663">
    <property type="entry name" value="AIP/AIPL1/TTC9"/>
</dbReference>
<keyword evidence="10" id="KW-1185">Reference proteome</keyword>
<feature type="transmembrane region" description="Helical" evidence="7">
    <location>
        <begin position="873"/>
        <end position="894"/>
    </location>
</feature>
<reference evidence="9" key="2">
    <citation type="submission" date="2020-05" db="UniProtKB">
        <authorList>
            <consortium name="EnsemblMetazoa"/>
        </authorList>
    </citation>
    <scope>IDENTIFICATION</scope>
    <source>
        <strain evidence="9">MINIMUS1</strain>
    </source>
</reference>
<dbReference type="EnsemblMetazoa" id="AMIN005175-RA">
    <property type="protein sequence ID" value="AMIN005175-PA"/>
    <property type="gene ID" value="AMIN005175"/>
</dbReference>
<evidence type="ECO:0000313" key="10">
    <source>
        <dbReference type="Proteomes" id="UP000075920"/>
    </source>
</evidence>
<feature type="transmembrane region" description="Helical" evidence="7">
    <location>
        <begin position="744"/>
        <end position="765"/>
    </location>
</feature>
<dbReference type="STRING" id="112268.A0A182W4B2"/>
<dbReference type="InterPro" id="IPR036259">
    <property type="entry name" value="MFS_trans_sf"/>
</dbReference>
<protein>
    <recommendedName>
        <fullName evidence="8">AIP/AIPL N-terminal FKBP-type PPIase domain-containing protein</fullName>
    </recommendedName>
</protein>
<dbReference type="PROSITE" id="PS50005">
    <property type="entry name" value="TPR"/>
    <property type="match status" value="1"/>
</dbReference>
<keyword evidence="7" id="KW-0812">Transmembrane</keyword>
<dbReference type="SUPFAM" id="SSF103473">
    <property type="entry name" value="MFS general substrate transporter"/>
    <property type="match status" value="2"/>
</dbReference>
<evidence type="ECO:0000256" key="4">
    <source>
        <dbReference type="ARBA" id="ARBA00022803"/>
    </source>
</evidence>
<dbReference type="AlphaFoldDB" id="A0A182W4B2"/>
<dbReference type="SMART" id="SM00028">
    <property type="entry name" value="TPR"/>
    <property type="match status" value="3"/>
</dbReference>
<dbReference type="Pfam" id="PF07719">
    <property type="entry name" value="TPR_2"/>
    <property type="match status" value="1"/>
</dbReference>
<evidence type="ECO:0000256" key="6">
    <source>
        <dbReference type="SAM" id="MobiDB-lite"/>
    </source>
</evidence>
<keyword evidence="4 5" id="KW-0802">TPR repeat</keyword>
<dbReference type="PANTHER" id="PTHR11242">
    <property type="entry name" value="ARYL HYDROCARBON RECEPTOR INTERACTING PROTEIN RELATED"/>
    <property type="match status" value="1"/>
</dbReference>
<name>A0A182W4B2_9DIPT</name>
<organism evidence="9 10">
    <name type="scientific">Anopheles minimus</name>
    <dbReference type="NCBI Taxonomy" id="112268"/>
    <lineage>
        <taxon>Eukaryota</taxon>
        <taxon>Metazoa</taxon>
        <taxon>Ecdysozoa</taxon>
        <taxon>Arthropoda</taxon>
        <taxon>Hexapoda</taxon>
        <taxon>Insecta</taxon>
        <taxon>Pterygota</taxon>
        <taxon>Neoptera</taxon>
        <taxon>Endopterygota</taxon>
        <taxon>Diptera</taxon>
        <taxon>Nematocera</taxon>
        <taxon>Culicoidea</taxon>
        <taxon>Culicidae</taxon>
        <taxon>Anophelinae</taxon>
        <taxon>Anopheles</taxon>
    </lineage>
</organism>
<evidence type="ECO:0000256" key="7">
    <source>
        <dbReference type="SAM" id="Phobius"/>
    </source>
</evidence>
<dbReference type="GO" id="GO:0003755">
    <property type="term" value="F:peptidyl-prolyl cis-trans isomerase activity"/>
    <property type="evidence" value="ECO:0007669"/>
    <property type="project" value="InterPro"/>
</dbReference>
<dbReference type="SUPFAM" id="SSF48452">
    <property type="entry name" value="TPR-like"/>
    <property type="match status" value="1"/>
</dbReference>
<feature type="transmembrane region" description="Helical" evidence="7">
    <location>
        <begin position="811"/>
        <end position="829"/>
    </location>
</feature>
<dbReference type="InterPro" id="IPR013105">
    <property type="entry name" value="TPR_2"/>
</dbReference>
<dbReference type="GO" id="GO:0005737">
    <property type="term" value="C:cytoplasm"/>
    <property type="evidence" value="ECO:0007669"/>
    <property type="project" value="UniProtKB-SubCell"/>
</dbReference>
<dbReference type="Proteomes" id="UP000075920">
    <property type="component" value="Unassembled WGS sequence"/>
</dbReference>
<dbReference type="InterPro" id="IPR019734">
    <property type="entry name" value="TPR_rpt"/>
</dbReference>
<dbReference type="Gene3D" id="3.10.50.40">
    <property type="match status" value="1"/>
</dbReference>
<sequence>MDCSSLDTQILKTIVHTGTKVVPFRDGTRVKFHYQTRKCDESRTLIDDSRTQQKPMELVLGKKFKLEVWESIVQQMALHEVARFRCDKTLVMQYPFVSKTIRDAQKPREERKHCCGMTVQNEGIGYKDLDELFTNPQDLEFTIEILSIESPEEYEKDSWQLSDNEKRSLVEKLRVQGNAAYKANNLTAALEAYSYATGIIEQLMLKEKPNEPEWNELAQMKVPLLLNYSQCKLFEKDYYAVIEHCTEVLKYDQNCVKAWFRRGRAHAGAWNFDRAKTDFERAAELDSNLEPAVRKELAKLLEQQRLRDVEDKLKHPVPGGRRRTTHTHDAVRTPGDTFRCATMEAFINEMVEPRVFDLIVLILPKWRLLLYIFLMNIVIFTPVYVFGALVSNEPELELICPPVMLIGFNLVHRAVFRFSNERNTRTLLLGIATLSLGISASGLVAMLWTPHYLLMVLLYSVVGGFGYQLVFSRMWKILAKIFNARKEMFVIKFLHSCGQATSLLVLLTCFQVPWEGYIYGVLLILLAGVVLHLVPLTILVAGEKGRLRSDLDVLVRLTEKGNESYYAHVATRAEMKSELPTSSPAVGGESEPTSPSAAPLTWKNPANFSAASHHDHENGDGEINTNPSLSLDYAYRECEESLLHRPEGKCYNQDGVEILEMILEEDETVVDACDPADSVVTDRDSCSAATPTGTTGKWRWLGQLCSAVVDATRALDLNLRPSVNLRLAMSARSAIGDWRCCSCALLKATDTSIFVLFLCILPRLNGHYYQQPTRARHMTLLAVIVISSAWAGASFLLLCCELRFRKLHERLLVFGLFFQAFGYFCVYTIRSNFWTFAGCMLIGVGHSIACAYQEAVIKQQLGQHRWSTAKAGIGLLAGLTVLLLGAIANVFYVYGPIDQLLLTLLLIYSAAGAFWIACSCRILFI</sequence>
<evidence type="ECO:0000256" key="1">
    <source>
        <dbReference type="ARBA" id="ARBA00004496"/>
    </source>
</evidence>
<keyword evidence="7" id="KW-1133">Transmembrane helix</keyword>
<evidence type="ECO:0000256" key="5">
    <source>
        <dbReference type="PROSITE-ProRule" id="PRU00339"/>
    </source>
</evidence>